<sequence>YWTPVVCVNRRILHGCREGCPQVVLLEVRMDSDESCEILQTSQKHRSSRTRHQSVRRGAVFIRHDHSLCQHSYEPENVRT</sequence>
<feature type="non-terminal residue" evidence="1">
    <location>
        <position position="1"/>
    </location>
</feature>
<dbReference type="Proteomes" id="UP001432027">
    <property type="component" value="Unassembled WGS sequence"/>
</dbReference>
<evidence type="ECO:0000313" key="1">
    <source>
        <dbReference type="EMBL" id="GMT05053.1"/>
    </source>
</evidence>
<accession>A0AAV5UF84</accession>
<keyword evidence="2" id="KW-1185">Reference proteome</keyword>
<dbReference type="AlphaFoldDB" id="A0AAV5UF84"/>
<organism evidence="1 2">
    <name type="scientific">Pristionchus entomophagus</name>
    <dbReference type="NCBI Taxonomy" id="358040"/>
    <lineage>
        <taxon>Eukaryota</taxon>
        <taxon>Metazoa</taxon>
        <taxon>Ecdysozoa</taxon>
        <taxon>Nematoda</taxon>
        <taxon>Chromadorea</taxon>
        <taxon>Rhabditida</taxon>
        <taxon>Rhabditina</taxon>
        <taxon>Diplogasteromorpha</taxon>
        <taxon>Diplogasteroidea</taxon>
        <taxon>Neodiplogasteridae</taxon>
        <taxon>Pristionchus</taxon>
    </lineage>
</organism>
<protein>
    <submittedName>
        <fullName evidence="1">Uncharacterized protein</fullName>
    </submittedName>
</protein>
<comment type="caution">
    <text evidence="1">The sequence shown here is derived from an EMBL/GenBank/DDBJ whole genome shotgun (WGS) entry which is preliminary data.</text>
</comment>
<reference evidence="1" key="1">
    <citation type="submission" date="2023-10" db="EMBL/GenBank/DDBJ databases">
        <title>Genome assembly of Pristionchus species.</title>
        <authorList>
            <person name="Yoshida K."/>
            <person name="Sommer R.J."/>
        </authorList>
    </citation>
    <scope>NUCLEOTIDE SEQUENCE</scope>
    <source>
        <strain evidence="1">RS0144</strain>
    </source>
</reference>
<gene>
    <name evidence="1" type="ORF">PENTCL1PPCAC_27227</name>
</gene>
<name>A0AAV5UF84_9BILA</name>
<dbReference type="EMBL" id="BTSX01000006">
    <property type="protein sequence ID" value="GMT05053.1"/>
    <property type="molecule type" value="Genomic_DNA"/>
</dbReference>
<proteinExistence type="predicted"/>
<evidence type="ECO:0000313" key="2">
    <source>
        <dbReference type="Proteomes" id="UP001432027"/>
    </source>
</evidence>